<name>A0AAD1UPY7_EUPCR</name>
<organism evidence="2 3">
    <name type="scientific">Euplotes crassus</name>
    <dbReference type="NCBI Taxonomy" id="5936"/>
    <lineage>
        <taxon>Eukaryota</taxon>
        <taxon>Sar</taxon>
        <taxon>Alveolata</taxon>
        <taxon>Ciliophora</taxon>
        <taxon>Intramacronucleata</taxon>
        <taxon>Spirotrichea</taxon>
        <taxon>Hypotrichia</taxon>
        <taxon>Euplotida</taxon>
        <taxon>Euplotidae</taxon>
        <taxon>Moneuplotes</taxon>
    </lineage>
</organism>
<evidence type="ECO:0000313" key="2">
    <source>
        <dbReference type="EMBL" id="CAI2368700.1"/>
    </source>
</evidence>
<dbReference type="EMBL" id="CAMPGE010009839">
    <property type="protein sequence ID" value="CAI2368700.1"/>
    <property type="molecule type" value="Genomic_DNA"/>
</dbReference>
<protein>
    <submittedName>
        <fullName evidence="2">Uncharacterized protein</fullName>
    </submittedName>
</protein>
<comment type="caution">
    <text evidence="2">The sequence shown here is derived from an EMBL/GenBank/DDBJ whole genome shotgun (WGS) entry which is preliminary data.</text>
</comment>
<gene>
    <name evidence="2" type="ORF">ECRASSUSDP1_LOCUS9996</name>
</gene>
<dbReference type="AlphaFoldDB" id="A0AAD1UPY7"/>
<accession>A0AAD1UPY7</accession>
<keyword evidence="1" id="KW-0175">Coiled coil</keyword>
<reference evidence="2" key="1">
    <citation type="submission" date="2023-07" db="EMBL/GenBank/DDBJ databases">
        <authorList>
            <consortium name="AG Swart"/>
            <person name="Singh M."/>
            <person name="Singh A."/>
            <person name="Seah K."/>
            <person name="Emmerich C."/>
        </authorList>
    </citation>
    <scope>NUCLEOTIDE SEQUENCE</scope>
    <source>
        <strain evidence="2">DP1</strain>
    </source>
</reference>
<proteinExistence type="predicted"/>
<keyword evidence="3" id="KW-1185">Reference proteome</keyword>
<dbReference type="Proteomes" id="UP001295684">
    <property type="component" value="Unassembled WGS sequence"/>
</dbReference>
<evidence type="ECO:0000313" key="3">
    <source>
        <dbReference type="Proteomes" id="UP001295684"/>
    </source>
</evidence>
<feature type="coiled-coil region" evidence="1">
    <location>
        <begin position="120"/>
        <end position="147"/>
    </location>
</feature>
<evidence type="ECO:0000256" key="1">
    <source>
        <dbReference type="SAM" id="Coils"/>
    </source>
</evidence>
<sequence length="405" mass="47357">MESGKRCQVCSEIKPGFCIRRKGFDICEICVREIQPKVKEGDDLEGDFKRYEDTSLKGRSLLYNVQAKSLLASASGSIRECLLHLNKEEDRENFIWYLQRLTLVNKQLVDIKALCFQNQHEEITFQNNETEEEIKKINKKEKKETQRQPSFKLNKDSFLQRAAQKKVRKRELRTLRTCQKVSNDAIIAKYPKFLKSQDSNQKEMSYFRPERKDMIMCELCVVPLSAVFSLIEIHLTENNEKQTNSFFKILKYCNLGALLLLHRYQNRRITPFFQDLLKISSSVLKKLELHRLDLTRMQFVKTLKVFKNLPEMLFVSCKFILQCPIYLSNALEGCKISKLGFKGCESDTNCAWGSNSDELDTFIETLSSSEHLKKSCKTFIFEEEFTRKMYAIIELKLNGFKLVDA</sequence>